<organism evidence="1 2">
    <name type="scientific">Myodes glareolus</name>
    <name type="common">Bank vole</name>
    <name type="synonym">Clethrionomys glareolus</name>
    <dbReference type="NCBI Taxonomy" id="447135"/>
    <lineage>
        <taxon>Eukaryota</taxon>
        <taxon>Metazoa</taxon>
        <taxon>Chordata</taxon>
        <taxon>Craniata</taxon>
        <taxon>Vertebrata</taxon>
        <taxon>Euteleostomi</taxon>
        <taxon>Mammalia</taxon>
        <taxon>Eutheria</taxon>
        <taxon>Euarchontoglires</taxon>
        <taxon>Glires</taxon>
        <taxon>Rodentia</taxon>
        <taxon>Myomorpha</taxon>
        <taxon>Muroidea</taxon>
        <taxon>Cricetidae</taxon>
        <taxon>Arvicolinae</taxon>
        <taxon>Myodes</taxon>
    </lineage>
</organism>
<dbReference type="EMBL" id="JBBHLL010000301">
    <property type="protein sequence ID" value="KAK7806458.1"/>
    <property type="molecule type" value="Genomic_DNA"/>
</dbReference>
<evidence type="ECO:0000313" key="1">
    <source>
        <dbReference type="EMBL" id="KAK7806458.1"/>
    </source>
</evidence>
<dbReference type="AlphaFoldDB" id="A0AAW0HWX1"/>
<proteinExistence type="predicted"/>
<accession>A0AAW0HWX1</accession>
<comment type="caution">
    <text evidence="1">The sequence shown here is derived from an EMBL/GenBank/DDBJ whole genome shotgun (WGS) entry which is preliminary data.</text>
</comment>
<reference evidence="1 2" key="1">
    <citation type="journal article" date="2023" name="bioRxiv">
        <title>Conserved and derived expression patterns and positive selection on dental genes reveal complex evolutionary context of ever-growing rodent molars.</title>
        <authorList>
            <person name="Calamari Z.T."/>
            <person name="Song A."/>
            <person name="Cohen E."/>
            <person name="Akter M."/>
            <person name="Roy R.D."/>
            <person name="Hallikas O."/>
            <person name="Christensen M.M."/>
            <person name="Li P."/>
            <person name="Marangoni P."/>
            <person name="Jernvall J."/>
            <person name="Klein O.D."/>
        </authorList>
    </citation>
    <scope>NUCLEOTIDE SEQUENCE [LARGE SCALE GENOMIC DNA]</scope>
    <source>
        <strain evidence="1">V071</strain>
    </source>
</reference>
<gene>
    <name evidence="1" type="ORF">U0070_017995</name>
</gene>
<keyword evidence="2" id="KW-1185">Reference proteome</keyword>
<dbReference type="Proteomes" id="UP001488838">
    <property type="component" value="Unassembled WGS sequence"/>
</dbReference>
<name>A0AAW0HWX1_MYOGA</name>
<evidence type="ECO:0000313" key="2">
    <source>
        <dbReference type="Proteomes" id="UP001488838"/>
    </source>
</evidence>
<protein>
    <submittedName>
        <fullName evidence="1">Uncharacterized protein</fullName>
    </submittedName>
</protein>
<sequence>MSAEGEIIAIIRQNGSELATVWFNVYAGELLDLEKYEDCGLAHFTFEETAEAQD</sequence>